<organism evidence="3 4">
    <name type="scientific">Arsukibacterium tuosuense</name>
    <dbReference type="NCBI Taxonomy" id="1323745"/>
    <lineage>
        <taxon>Bacteria</taxon>
        <taxon>Pseudomonadati</taxon>
        <taxon>Pseudomonadota</taxon>
        <taxon>Gammaproteobacteria</taxon>
        <taxon>Chromatiales</taxon>
        <taxon>Chromatiaceae</taxon>
        <taxon>Arsukibacterium</taxon>
    </lineage>
</organism>
<keyword evidence="4" id="KW-1185">Reference proteome</keyword>
<reference evidence="4" key="1">
    <citation type="submission" date="2017-09" db="EMBL/GenBank/DDBJ databases">
        <authorList>
            <person name="Varghese N."/>
            <person name="Submissions S."/>
        </authorList>
    </citation>
    <scope>NUCLEOTIDE SEQUENCE [LARGE SCALE GENOMIC DNA]</scope>
    <source>
        <strain evidence="4">CGMCC 1.12461</strain>
    </source>
</reference>
<protein>
    <submittedName>
        <fullName evidence="3">FimV N-terminal domain-containing protein</fullName>
    </submittedName>
</protein>
<dbReference type="OrthoDB" id="5298707at2"/>
<dbReference type="RefSeq" id="WP_097110739.1">
    <property type="nucleotide sequence ID" value="NZ_OBEB01000002.1"/>
</dbReference>
<proteinExistence type="predicted"/>
<accession>A0A285INM0</accession>
<feature type="chain" id="PRO_5013171133" evidence="2">
    <location>
        <begin position="35"/>
        <end position="564"/>
    </location>
</feature>
<dbReference type="AlphaFoldDB" id="A0A285INM0"/>
<dbReference type="EMBL" id="OBEB01000002">
    <property type="protein sequence ID" value="SNY49610.1"/>
    <property type="molecule type" value="Genomic_DNA"/>
</dbReference>
<evidence type="ECO:0000256" key="2">
    <source>
        <dbReference type="SAM" id="SignalP"/>
    </source>
</evidence>
<evidence type="ECO:0000313" key="4">
    <source>
        <dbReference type="Proteomes" id="UP000219353"/>
    </source>
</evidence>
<keyword evidence="2" id="KW-0732">Signal</keyword>
<evidence type="ECO:0000256" key="1">
    <source>
        <dbReference type="SAM" id="MobiDB-lite"/>
    </source>
</evidence>
<evidence type="ECO:0000313" key="3">
    <source>
        <dbReference type="EMBL" id="SNY49610.1"/>
    </source>
</evidence>
<feature type="signal peptide" evidence="2">
    <location>
        <begin position="1"/>
        <end position="34"/>
    </location>
</feature>
<feature type="region of interest" description="Disordered" evidence="1">
    <location>
        <begin position="129"/>
        <end position="165"/>
    </location>
</feature>
<name>A0A285INM0_9GAMM</name>
<dbReference type="NCBIfam" id="TIGR03505">
    <property type="entry name" value="FimV_core"/>
    <property type="match status" value="1"/>
</dbReference>
<sequence>MTTLVYQVIRGPVVRLLLATLLLTASALSGVLQAAELGPVAKTDTLWRLAVQVRPDEAVSMPQVVYALWQENPAAFVDGDINKLRAGSVLQVPARSKMLATGAAEARVWYYQAIRRPLASAVPPVRTVPRQAAVKPAPATSPRDSQPEPEPAASEPTADPETRTAPAAVSIVPVTEAPAERTSPPEPAGGFNLRQQHQLTLQQRYFAETGTMGQARAHTLLSLLSDWSWQDDDGVHSFQLTPFLRWHQRDSASNLLDLRQAYWRYAGSNWEFKAGNDIVFWGVSESQRLVDVINQVDMVGGVEMESRLGQPMLSFKGWNSAGTLELYLLPYFRERLFADPAGRLTAPWPVEHASALYESSDKRNNLDFALRWSQRFSSVDLGLSYFAGNSREPLLIPQAATQQLQPYYFQMQQIGVDAQYVAGDWLWKLESIYRQSGPQEFVAATAGYEYTRVGVFNRSWDLGWIAEYQYDSRGLQAPVTGQNDLFIGWRLALNDVAGSEVLLGVLQDLDRSSSRSAKLEASMRLTNSLRLRLNAWLFQTDDVSDVLYNLRQDDYLELSLDYYF</sequence>
<dbReference type="InterPro" id="IPR020012">
    <property type="entry name" value="LysM_FimV"/>
</dbReference>
<gene>
    <name evidence="3" type="ORF">SAMN06297280_1478</name>
</gene>
<dbReference type="Proteomes" id="UP000219353">
    <property type="component" value="Unassembled WGS sequence"/>
</dbReference>